<comment type="caution">
    <text evidence="1">The sequence shown here is derived from an EMBL/GenBank/DDBJ whole genome shotgun (WGS) entry which is preliminary data.</text>
</comment>
<keyword evidence="2" id="KW-1185">Reference proteome</keyword>
<evidence type="ECO:0000313" key="2">
    <source>
        <dbReference type="Proteomes" id="UP000887013"/>
    </source>
</evidence>
<organism evidence="1 2">
    <name type="scientific">Nephila pilipes</name>
    <name type="common">Giant wood spider</name>
    <name type="synonym">Nephila maculata</name>
    <dbReference type="NCBI Taxonomy" id="299642"/>
    <lineage>
        <taxon>Eukaryota</taxon>
        <taxon>Metazoa</taxon>
        <taxon>Ecdysozoa</taxon>
        <taxon>Arthropoda</taxon>
        <taxon>Chelicerata</taxon>
        <taxon>Arachnida</taxon>
        <taxon>Araneae</taxon>
        <taxon>Araneomorphae</taxon>
        <taxon>Entelegynae</taxon>
        <taxon>Araneoidea</taxon>
        <taxon>Nephilidae</taxon>
        <taxon>Nephila</taxon>
    </lineage>
</organism>
<name>A0A8X6NDL5_NEPPI</name>
<evidence type="ECO:0000313" key="1">
    <source>
        <dbReference type="EMBL" id="GFT07736.1"/>
    </source>
</evidence>
<proteinExistence type="predicted"/>
<accession>A0A8X6NDL5</accession>
<sequence length="130" mass="14703">MLYARACNNSSLGANKISWIENKLHSQVLHANRLFTDISVQKLSFFPTCCVQTFNIFVANRVAIIQDLSCDEQWSLVSSVDNPADLISRGVNPSKMLESHLWFVHNCKPGNEKRSGHLTGTEMDSAEKYW</sequence>
<dbReference type="AlphaFoldDB" id="A0A8X6NDL5"/>
<dbReference type="PANTHER" id="PTHR22955">
    <property type="entry name" value="RETROTRANSPOSON"/>
    <property type="match status" value="1"/>
</dbReference>
<reference evidence="1" key="1">
    <citation type="submission" date="2020-08" db="EMBL/GenBank/DDBJ databases">
        <title>Multicomponent nature underlies the extraordinary mechanical properties of spider dragline silk.</title>
        <authorList>
            <person name="Kono N."/>
            <person name="Nakamura H."/>
            <person name="Mori M."/>
            <person name="Yoshida Y."/>
            <person name="Ohtoshi R."/>
            <person name="Malay A.D."/>
            <person name="Moran D.A.P."/>
            <person name="Tomita M."/>
            <person name="Numata K."/>
            <person name="Arakawa K."/>
        </authorList>
    </citation>
    <scope>NUCLEOTIDE SEQUENCE</scope>
</reference>
<dbReference type="PANTHER" id="PTHR22955:SF65">
    <property type="entry name" value="INTEGRASE CATALYTIC DOMAIN-CONTAINING PROTEIN"/>
    <property type="match status" value="1"/>
</dbReference>
<protein>
    <submittedName>
        <fullName evidence="1">Uncharacterized protein</fullName>
    </submittedName>
</protein>
<gene>
    <name evidence="1" type="ORF">NPIL_315931</name>
</gene>
<dbReference type="Proteomes" id="UP000887013">
    <property type="component" value="Unassembled WGS sequence"/>
</dbReference>
<dbReference type="EMBL" id="BMAW01056780">
    <property type="protein sequence ID" value="GFT07736.1"/>
    <property type="molecule type" value="Genomic_DNA"/>
</dbReference>
<dbReference type="OrthoDB" id="8194935at2759"/>